<dbReference type="Proteomes" id="UP000275267">
    <property type="component" value="Unassembled WGS sequence"/>
</dbReference>
<proteinExistence type="predicted"/>
<sequence length="68" mass="7461">MAPVKEVGVGYEVVDVNFATLEHKGPEHLARNPFGQIPGFQDDELMLFGEFPVFVAVDSNSNNGLIEQ</sequence>
<keyword evidence="3" id="KW-1185">Reference proteome</keyword>
<dbReference type="PROSITE" id="PS50404">
    <property type="entry name" value="GST_NTER"/>
    <property type="match status" value="1"/>
</dbReference>
<dbReference type="InterPro" id="IPR036249">
    <property type="entry name" value="Thioredoxin-like_sf"/>
</dbReference>
<name>A0A3L6QYQ8_PANMI</name>
<comment type="caution">
    <text evidence="2">The sequence shown here is derived from an EMBL/GenBank/DDBJ whole genome shotgun (WGS) entry which is preliminary data.</text>
</comment>
<dbReference type="InterPro" id="IPR004045">
    <property type="entry name" value="Glutathione_S-Trfase_N"/>
</dbReference>
<dbReference type="Pfam" id="PF02798">
    <property type="entry name" value="GST_N"/>
    <property type="match status" value="1"/>
</dbReference>
<dbReference type="AlphaFoldDB" id="A0A3L6QYQ8"/>
<accession>A0A3L6QYQ8</accession>
<evidence type="ECO:0000313" key="2">
    <source>
        <dbReference type="EMBL" id="RLM91643.1"/>
    </source>
</evidence>
<feature type="domain" description="GST N-terminal" evidence="1">
    <location>
        <begin position="1"/>
        <end position="68"/>
    </location>
</feature>
<protein>
    <submittedName>
        <fullName evidence="2">Glutathione S-transferase GSTF1</fullName>
    </submittedName>
</protein>
<dbReference type="Gene3D" id="3.40.30.10">
    <property type="entry name" value="Glutaredoxin"/>
    <property type="match status" value="1"/>
</dbReference>
<dbReference type="SUPFAM" id="SSF52833">
    <property type="entry name" value="Thioredoxin-like"/>
    <property type="match status" value="1"/>
</dbReference>
<dbReference type="GO" id="GO:0016740">
    <property type="term" value="F:transferase activity"/>
    <property type="evidence" value="ECO:0007669"/>
    <property type="project" value="UniProtKB-KW"/>
</dbReference>
<gene>
    <name evidence="2" type="ORF">C2845_PM08G13270</name>
</gene>
<reference evidence="3" key="1">
    <citation type="journal article" date="2019" name="Nat. Commun.">
        <title>The genome of broomcorn millet.</title>
        <authorList>
            <person name="Zou C."/>
            <person name="Miki D."/>
            <person name="Li D."/>
            <person name="Tang Q."/>
            <person name="Xiao L."/>
            <person name="Rajput S."/>
            <person name="Deng P."/>
            <person name="Jia W."/>
            <person name="Huang R."/>
            <person name="Zhang M."/>
            <person name="Sun Y."/>
            <person name="Hu J."/>
            <person name="Fu X."/>
            <person name="Schnable P.S."/>
            <person name="Li F."/>
            <person name="Zhang H."/>
            <person name="Feng B."/>
            <person name="Zhu X."/>
            <person name="Liu R."/>
            <person name="Schnable J.C."/>
            <person name="Zhu J.-K."/>
            <person name="Zhang H."/>
        </authorList>
    </citation>
    <scope>NUCLEOTIDE SEQUENCE [LARGE SCALE GENOMIC DNA]</scope>
</reference>
<dbReference type="OrthoDB" id="422574at2759"/>
<dbReference type="STRING" id="4540.A0A3L6QYQ8"/>
<evidence type="ECO:0000313" key="3">
    <source>
        <dbReference type="Proteomes" id="UP000275267"/>
    </source>
</evidence>
<evidence type="ECO:0000259" key="1">
    <source>
        <dbReference type="PROSITE" id="PS50404"/>
    </source>
</evidence>
<dbReference type="EMBL" id="PQIB02000010">
    <property type="protein sequence ID" value="RLM91643.1"/>
    <property type="molecule type" value="Genomic_DNA"/>
</dbReference>
<organism evidence="2 3">
    <name type="scientific">Panicum miliaceum</name>
    <name type="common">Proso millet</name>
    <name type="synonym">Broomcorn millet</name>
    <dbReference type="NCBI Taxonomy" id="4540"/>
    <lineage>
        <taxon>Eukaryota</taxon>
        <taxon>Viridiplantae</taxon>
        <taxon>Streptophyta</taxon>
        <taxon>Embryophyta</taxon>
        <taxon>Tracheophyta</taxon>
        <taxon>Spermatophyta</taxon>
        <taxon>Magnoliopsida</taxon>
        <taxon>Liliopsida</taxon>
        <taxon>Poales</taxon>
        <taxon>Poaceae</taxon>
        <taxon>PACMAD clade</taxon>
        <taxon>Panicoideae</taxon>
        <taxon>Panicodae</taxon>
        <taxon>Paniceae</taxon>
        <taxon>Panicinae</taxon>
        <taxon>Panicum</taxon>
        <taxon>Panicum sect. Panicum</taxon>
    </lineage>
</organism>